<feature type="transmembrane region" description="Helical" evidence="1">
    <location>
        <begin position="99"/>
        <end position="121"/>
    </location>
</feature>
<keyword evidence="1" id="KW-0472">Membrane</keyword>
<gene>
    <name evidence="2" type="ORF">LARSCL_LOCUS16308</name>
</gene>
<feature type="transmembrane region" description="Helical" evidence="1">
    <location>
        <begin position="251"/>
        <end position="274"/>
    </location>
</feature>
<feature type="transmembrane region" description="Helical" evidence="1">
    <location>
        <begin position="221"/>
        <end position="245"/>
    </location>
</feature>
<feature type="transmembrane region" description="Helical" evidence="1">
    <location>
        <begin position="162"/>
        <end position="181"/>
    </location>
</feature>
<dbReference type="AlphaFoldDB" id="A0AAV2B2M0"/>
<dbReference type="Proteomes" id="UP001497382">
    <property type="component" value="Unassembled WGS sequence"/>
</dbReference>
<evidence type="ECO:0000256" key="1">
    <source>
        <dbReference type="SAM" id="Phobius"/>
    </source>
</evidence>
<feature type="transmembrane region" description="Helical" evidence="1">
    <location>
        <begin position="36"/>
        <end position="55"/>
    </location>
</feature>
<comment type="caution">
    <text evidence="2">The sequence shown here is derived from an EMBL/GenBank/DDBJ whole genome shotgun (WGS) entry which is preliminary data.</text>
</comment>
<accession>A0AAV2B2M0</accession>
<dbReference type="EMBL" id="CAXIEN010000259">
    <property type="protein sequence ID" value="CAL1290150.1"/>
    <property type="molecule type" value="Genomic_DNA"/>
</dbReference>
<keyword evidence="1" id="KW-1133">Transmembrane helix</keyword>
<name>A0AAV2B2M0_9ARAC</name>
<sequence length="403" mass="45553">MRPDFIIRREEFEDENGVKLIVFKIRRRKRKNLQKNMMIAGIEIVSEAALAAYTWKSNFHPVWPLMVSGMGAVSVIAFYKNARRYIRKLPRLQIERFRLSWYFATGVITYFTSIHCFSEALKCNNKVWIPCLGVVVSGYHLAASSVTRLGRTVLNRSPFMKCCQLLFGPMLIGCAACYLSFRQHDEEWLFCLPMIASSFVANHITFVGYRRVESNNEPRWLLFKGIELFVGGCLLLLNGSFLVAYSVNNQFHPLFIGFCTTIVSNGVTDITSSLESFQGCVEMEAPVFYCICGMIGGPIVFLSACLGIRCICHPVMLPVFVVTAGTGLALLGKSIMDLHDLVPQPVFKRYCQRVLGPVVTVYSSLAAAYVGYSMGWRFSLVMLPFIPAGIYTTYQGFRRRNRP</sequence>
<feature type="transmembrane region" description="Helical" evidence="1">
    <location>
        <begin position="378"/>
        <end position="397"/>
    </location>
</feature>
<reference evidence="2 3" key="1">
    <citation type="submission" date="2024-04" db="EMBL/GenBank/DDBJ databases">
        <authorList>
            <person name="Rising A."/>
            <person name="Reimegard J."/>
            <person name="Sonavane S."/>
            <person name="Akerstrom W."/>
            <person name="Nylinder S."/>
            <person name="Hedman E."/>
            <person name="Kallberg Y."/>
        </authorList>
    </citation>
    <scope>NUCLEOTIDE SEQUENCE [LARGE SCALE GENOMIC DNA]</scope>
</reference>
<keyword evidence="3" id="KW-1185">Reference proteome</keyword>
<feature type="transmembrane region" description="Helical" evidence="1">
    <location>
        <begin position="315"/>
        <end position="333"/>
    </location>
</feature>
<proteinExistence type="predicted"/>
<organism evidence="2 3">
    <name type="scientific">Larinioides sclopetarius</name>
    <dbReference type="NCBI Taxonomy" id="280406"/>
    <lineage>
        <taxon>Eukaryota</taxon>
        <taxon>Metazoa</taxon>
        <taxon>Ecdysozoa</taxon>
        <taxon>Arthropoda</taxon>
        <taxon>Chelicerata</taxon>
        <taxon>Arachnida</taxon>
        <taxon>Araneae</taxon>
        <taxon>Araneomorphae</taxon>
        <taxon>Entelegynae</taxon>
        <taxon>Araneoidea</taxon>
        <taxon>Araneidae</taxon>
        <taxon>Larinioides</taxon>
    </lineage>
</organism>
<protein>
    <submittedName>
        <fullName evidence="2">Uncharacterized protein</fullName>
    </submittedName>
</protein>
<keyword evidence="1" id="KW-0812">Transmembrane</keyword>
<evidence type="ECO:0000313" key="2">
    <source>
        <dbReference type="EMBL" id="CAL1290150.1"/>
    </source>
</evidence>
<feature type="transmembrane region" description="Helical" evidence="1">
    <location>
        <begin position="286"/>
        <end position="309"/>
    </location>
</feature>
<feature type="transmembrane region" description="Helical" evidence="1">
    <location>
        <begin position="187"/>
        <end position="209"/>
    </location>
</feature>
<feature type="transmembrane region" description="Helical" evidence="1">
    <location>
        <begin position="61"/>
        <end position="79"/>
    </location>
</feature>
<evidence type="ECO:0000313" key="3">
    <source>
        <dbReference type="Proteomes" id="UP001497382"/>
    </source>
</evidence>